<sequence>MINYKCNRKPKTSNYSHGGHVHNLVEKAYQEHSFGGDIYDSSSAVLKKIKNHLPSVSSEVIGNQIRKIPEYIHSGAHHIVEEAPKLINHGTKLAQELIKRHLGHN</sequence>
<evidence type="ECO:0000313" key="5">
    <source>
        <dbReference type="EMBL" id="CAB4210308.1"/>
    </source>
</evidence>
<gene>
    <name evidence="3" type="ORF">UFOVP1074_15</name>
    <name evidence="4" type="ORF">UFOVP1310_66</name>
    <name evidence="5" type="ORF">UFOVP1424_6</name>
    <name evidence="6" type="ORF">UFOVP1521_6</name>
    <name evidence="1" type="ORF">UFOVP899_23</name>
    <name evidence="2" type="ORF">UFOVP987_22</name>
</gene>
<protein>
    <submittedName>
        <fullName evidence="6">Uncharacterized protein</fullName>
    </submittedName>
</protein>
<name>A0A6J7XDT5_9CAUD</name>
<evidence type="ECO:0000313" key="4">
    <source>
        <dbReference type="EMBL" id="CAB4198386.1"/>
    </source>
</evidence>
<dbReference type="EMBL" id="LR797006">
    <property type="protein sequence ID" value="CAB4180834.1"/>
    <property type="molecule type" value="Genomic_DNA"/>
</dbReference>
<proteinExistence type="predicted"/>
<dbReference type="EMBL" id="LR798374">
    <property type="protein sequence ID" value="CAB5227207.1"/>
    <property type="molecule type" value="Genomic_DNA"/>
</dbReference>
<evidence type="ECO:0000313" key="1">
    <source>
        <dbReference type="EMBL" id="CAB4168956.1"/>
    </source>
</evidence>
<dbReference type="EMBL" id="LR797362">
    <property type="protein sequence ID" value="CAB4210308.1"/>
    <property type="molecule type" value="Genomic_DNA"/>
</dbReference>
<dbReference type="EMBL" id="LR796840">
    <property type="protein sequence ID" value="CAB4168956.1"/>
    <property type="molecule type" value="Genomic_DNA"/>
</dbReference>
<evidence type="ECO:0000313" key="3">
    <source>
        <dbReference type="EMBL" id="CAB4180834.1"/>
    </source>
</evidence>
<dbReference type="EMBL" id="LR797262">
    <property type="protein sequence ID" value="CAB4198386.1"/>
    <property type="molecule type" value="Genomic_DNA"/>
</dbReference>
<reference evidence="6" key="1">
    <citation type="submission" date="2020-05" db="EMBL/GenBank/DDBJ databases">
        <authorList>
            <person name="Chiriac C."/>
            <person name="Salcher M."/>
            <person name="Ghai R."/>
            <person name="Kavagutti S V."/>
        </authorList>
    </citation>
    <scope>NUCLEOTIDE SEQUENCE</scope>
</reference>
<dbReference type="EMBL" id="LR796935">
    <property type="protein sequence ID" value="CAB4176332.1"/>
    <property type="molecule type" value="Genomic_DNA"/>
</dbReference>
<organism evidence="6">
    <name type="scientific">uncultured Caudovirales phage</name>
    <dbReference type="NCBI Taxonomy" id="2100421"/>
    <lineage>
        <taxon>Viruses</taxon>
        <taxon>Duplodnaviria</taxon>
        <taxon>Heunggongvirae</taxon>
        <taxon>Uroviricota</taxon>
        <taxon>Caudoviricetes</taxon>
        <taxon>Peduoviridae</taxon>
        <taxon>Maltschvirus</taxon>
        <taxon>Maltschvirus maltsch</taxon>
    </lineage>
</organism>
<accession>A0A6J7XDT5</accession>
<evidence type="ECO:0000313" key="2">
    <source>
        <dbReference type="EMBL" id="CAB4176332.1"/>
    </source>
</evidence>
<evidence type="ECO:0000313" key="6">
    <source>
        <dbReference type="EMBL" id="CAB5227207.1"/>
    </source>
</evidence>